<keyword evidence="2" id="KW-1185">Reference proteome</keyword>
<proteinExistence type="predicted"/>
<evidence type="ECO:0000313" key="2">
    <source>
        <dbReference type="Proteomes" id="UP000281955"/>
    </source>
</evidence>
<protein>
    <submittedName>
        <fullName evidence="1">Uncharacterized protein</fullName>
    </submittedName>
</protein>
<gene>
    <name evidence="1" type="ORF">CLV35_3277</name>
</gene>
<evidence type="ECO:0000313" key="1">
    <source>
        <dbReference type="EMBL" id="RKS71479.1"/>
    </source>
</evidence>
<reference evidence="1 2" key="1">
    <citation type="submission" date="2018-10" db="EMBL/GenBank/DDBJ databases">
        <title>Genomic Encyclopedia of Archaeal and Bacterial Type Strains, Phase II (KMG-II): from individual species to whole genera.</title>
        <authorList>
            <person name="Goeker M."/>
        </authorList>
    </citation>
    <scope>NUCLEOTIDE SEQUENCE [LARGE SCALE GENOMIC DNA]</scope>
    <source>
        <strain evidence="1 2">RP-AC37</strain>
    </source>
</reference>
<dbReference type="AlphaFoldDB" id="A0A420XM50"/>
<comment type="caution">
    <text evidence="1">The sequence shown here is derived from an EMBL/GenBank/DDBJ whole genome shotgun (WGS) entry which is preliminary data.</text>
</comment>
<dbReference type="EMBL" id="RBWV01000014">
    <property type="protein sequence ID" value="RKS71479.1"/>
    <property type="molecule type" value="Genomic_DNA"/>
</dbReference>
<dbReference type="InParanoid" id="A0A420XM50"/>
<name>A0A420XM50_9ACTN</name>
<organism evidence="1 2">
    <name type="scientific">Motilibacter peucedani</name>
    <dbReference type="NCBI Taxonomy" id="598650"/>
    <lineage>
        <taxon>Bacteria</taxon>
        <taxon>Bacillati</taxon>
        <taxon>Actinomycetota</taxon>
        <taxon>Actinomycetes</taxon>
        <taxon>Motilibacterales</taxon>
        <taxon>Motilibacteraceae</taxon>
        <taxon>Motilibacter</taxon>
    </lineage>
</organism>
<dbReference type="RefSeq" id="WP_121194537.1">
    <property type="nucleotide sequence ID" value="NZ_RBWV01000014.1"/>
</dbReference>
<sequence>MSRELRALLVLGGPRLVRGPLLEAVERLGNAGWRVDVVCWRGLDDELRETVALTGGEVVLPGALAPAAAPGRTRLPQGRMVRGLQRRWDRLARAAAARVPPSLGYARLVRGDLDARRLCDACDVAVAVDRDAALAVWLLARRRPDLTALSGVAALPRLLSSSLRTR</sequence>
<accession>A0A420XM50</accession>
<dbReference type="Proteomes" id="UP000281955">
    <property type="component" value="Unassembled WGS sequence"/>
</dbReference>